<gene>
    <name evidence="2" type="ORF">D3272_21060</name>
</gene>
<dbReference type="RefSeq" id="WP_129221185.1">
    <property type="nucleotide sequence ID" value="NZ_QYBC01000020.1"/>
</dbReference>
<accession>A0A4Q2RA42</accession>
<evidence type="ECO:0000256" key="1">
    <source>
        <dbReference type="SAM" id="MobiDB-lite"/>
    </source>
</evidence>
<dbReference type="AlphaFoldDB" id="A0A4Q2RA42"/>
<comment type="caution">
    <text evidence="2">The sequence shown here is derived from an EMBL/GenBank/DDBJ whole genome shotgun (WGS) entry which is preliminary data.</text>
</comment>
<reference evidence="2 3" key="2">
    <citation type="submission" date="2019-02" db="EMBL/GenBank/DDBJ databases">
        <title>'Lichenibacterium ramalinii' gen. nov. sp. nov., 'Lichenibacterium minor' gen. nov. sp. nov.</title>
        <authorList>
            <person name="Pankratov T."/>
        </authorList>
    </citation>
    <scope>NUCLEOTIDE SEQUENCE [LARGE SCALE GENOMIC DNA]</scope>
    <source>
        <strain evidence="2 3">RmlP001</strain>
    </source>
</reference>
<feature type="compositionally biased region" description="Basic and acidic residues" evidence="1">
    <location>
        <begin position="52"/>
        <end position="64"/>
    </location>
</feature>
<organism evidence="2 3">
    <name type="scientific">Lichenibacterium ramalinae</name>
    <dbReference type="NCBI Taxonomy" id="2316527"/>
    <lineage>
        <taxon>Bacteria</taxon>
        <taxon>Pseudomonadati</taxon>
        <taxon>Pseudomonadota</taxon>
        <taxon>Alphaproteobacteria</taxon>
        <taxon>Hyphomicrobiales</taxon>
        <taxon>Lichenihabitantaceae</taxon>
        <taxon>Lichenibacterium</taxon>
    </lineage>
</organism>
<evidence type="ECO:0000313" key="2">
    <source>
        <dbReference type="EMBL" id="RYB02420.1"/>
    </source>
</evidence>
<name>A0A4Q2RA42_9HYPH</name>
<dbReference type="EMBL" id="QYBC01000020">
    <property type="protein sequence ID" value="RYB02420.1"/>
    <property type="molecule type" value="Genomic_DNA"/>
</dbReference>
<proteinExistence type="predicted"/>
<feature type="region of interest" description="Disordered" evidence="1">
    <location>
        <begin position="40"/>
        <end position="74"/>
    </location>
</feature>
<dbReference type="OrthoDB" id="7452585at2"/>
<evidence type="ECO:0000313" key="3">
    <source>
        <dbReference type="Proteomes" id="UP000289411"/>
    </source>
</evidence>
<keyword evidence="3" id="KW-1185">Reference proteome</keyword>
<sequence>MPSDVAGLDAYIAAQPDPKPSRPEAIGLALRGWLTGLGHLSAGEGADAPPDVSRDGPAPDRYADADPNEGVMVTGVGPMTLRRAVRKLPDWREHHGLGLINVYRGANKRPGLFDEADLGRLAQMEQFR</sequence>
<protein>
    <submittedName>
        <fullName evidence="2">Uncharacterized protein</fullName>
    </submittedName>
</protein>
<dbReference type="Proteomes" id="UP000289411">
    <property type="component" value="Unassembled WGS sequence"/>
</dbReference>
<reference evidence="2 3" key="1">
    <citation type="submission" date="2018-09" db="EMBL/GenBank/DDBJ databases">
        <authorList>
            <person name="Grouzdev D.S."/>
            <person name="Krutkina M.S."/>
        </authorList>
    </citation>
    <scope>NUCLEOTIDE SEQUENCE [LARGE SCALE GENOMIC DNA]</scope>
    <source>
        <strain evidence="2 3">RmlP001</strain>
    </source>
</reference>